<feature type="binding site" evidence="2">
    <location>
        <begin position="106"/>
        <end position="109"/>
    </location>
    <ligand>
        <name>substrate</name>
    </ligand>
</feature>
<feature type="binding site" evidence="2">
    <location>
        <position position="129"/>
    </location>
    <ligand>
        <name>Mg(2+)</name>
        <dbReference type="ChEBI" id="CHEBI:18420"/>
    </ligand>
</feature>
<keyword evidence="2" id="KW-0479">Metal-binding</keyword>
<name>A0A1F6CJY6_HANXR</name>
<dbReference type="CDD" id="cd16841">
    <property type="entry name" value="RraA_family"/>
    <property type="match status" value="1"/>
</dbReference>
<dbReference type="AlphaFoldDB" id="A0A1F6CJY6"/>
<comment type="caution">
    <text evidence="3">The sequence shown here is derived from an EMBL/GenBank/DDBJ whole genome shotgun (WGS) entry which is preliminary data.</text>
</comment>
<evidence type="ECO:0000256" key="2">
    <source>
        <dbReference type="PIRSR" id="PIRSR605493-1"/>
    </source>
</evidence>
<dbReference type="PANTHER" id="PTHR33254:SF4">
    <property type="entry name" value="4-HYDROXY-4-METHYL-2-OXOGLUTARATE ALDOLASE 3-RELATED"/>
    <property type="match status" value="1"/>
</dbReference>
<dbReference type="Pfam" id="PF03737">
    <property type="entry name" value="RraA-like"/>
    <property type="match status" value="1"/>
</dbReference>
<reference evidence="3 4" key="1">
    <citation type="journal article" date="2016" name="Nat. Commun.">
        <title>Thousands of microbial genomes shed light on interconnected biogeochemical processes in an aquifer system.</title>
        <authorList>
            <person name="Anantharaman K."/>
            <person name="Brown C.T."/>
            <person name="Hug L.A."/>
            <person name="Sharon I."/>
            <person name="Castelle C.J."/>
            <person name="Probst A.J."/>
            <person name="Thomas B.C."/>
            <person name="Singh A."/>
            <person name="Wilkins M.J."/>
            <person name="Karaoz U."/>
            <person name="Brodie E.L."/>
            <person name="Williams K.H."/>
            <person name="Hubbard S.S."/>
            <person name="Banfield J.F."/>
        </authorList>
    </citation>
    <scope>NUCLEOTIDE SEQUENCE [LARGE SCALE GENOMIC DNA]</scope>
    <source>
        <strain evidence="4">RIFCSPLOWO2_12_FULL_64_10</strain>
    </source>
</reference>
<comment type="cofactor">
    <cofactor evidence="2">
        <name>Mg(2+)</name>
        <dbReference type="ChEBI" id="CHEBI:18420"/>
    </cofactor>
</comment>
<dbReference type="SUPFAM" id="SSF89562">
    <property type="entry name" value="RraA-like"/>
    <property type="match status" value="1"/>
</dbReference>
<feature type="non-terminal residue" evidence="3">
    <location>
        <position position="220"/>
    </location>
</feature>
<evidence type="ECO:0000313" key="4">
    <source>
        <dbReference type="Proteomes" id="UP000178606"/>
    </source>
</evidence>
<organism evidence="3 4">
    <name type="scientific">Handelsmanbacteria sp. (strain RIFCSPLOWO2_12_FULL_64_10)</name>
    <dbReference type="NCBI Taxonomy" id="1817868"/>
    <lineage>
        <taxon>Bacteria</taxon>
        <taxon>Candidatus Handelsmaniibacteriota</taxon>
    </lineage>
</organism>
<feature type="binding site" evidence="2">
    <location>
        <position position="128"/>
    </location>
    <ligand>
        <name>substrate</name>
    </ligand>
</feature>
<evidence type="ECO:0000256" key="1">
    <source>
        <dbReference type="ARBA" id="ARBA00029596"/>
    </source>
</evidence>
<protein>
    <recommendedName>
        <fullName evidence="1">Regulator of ribonuclease activity homolog</fullName>
    </recommendedName>
</protein>
<sequence>MNIENIRRLLEFDTPTVGNGVELMGIRDPATGYTGPDVRALMPEMGVRVGVAVTARMDTTSAGTDDPPSLFKDWLRLMRDAAKGGMPVFALIQAVGPRPRCTVSLGDGMAMLMRLAGAVGFLTDGGMRDLEGVREVGLACWAAGLSPMHGRLRWLDLNTTVIIDGMTVRPGDIIHADVNGSVVIPREVVDQACDKAIEVRKKEQGLFARWRAPGFTLDEY</sequence>
<proteinExistence type="predicted"/>
<dbReference type="EMBL" id="MFKF01000238">
    <property type="protein sequence ID" value="OGG49192.1"/>
    <property type="molecule type" value="Genomic_DNA"/>
</dbReference>
<keyword evidence="2" id="KW-0460">Magnesium</keyword>
<dbReference type="GO" id="GO:0046872">
    <property type="term" value="F:metal ion binding"/>
    <property type="evidence" value="ECO:0007669"/>
    <property type="project" value="UniProtKB-KW"/>
</dbReference>
<dbReference type="Proteomes" id="UP000178606">
    <property type="component" value="Unassembled WGS sequence"/>
</dbReference>
<dbReference type="InterPro" id="IPR036704">
    <property type="entry name" value="RraA/RraA-like_sf"/>
</dbReference>
<accession>A0A1F6CJY6</accession>
<dbReference type="PANTHER" id="PTHR33254">
    <property type="entry name" value="4-HYDROXY-4-METHYL-2-OXOGLUTARATE ALDOLASE 3-RELATED"/>
    <property type="match status" value="1"/>
</dbReference>
<evidence type="ECO:0000313" key="3">
    <source>
        <dbReference type="EMBL" id="OGG49192.1"/>
    </source>
</evidence>
<dbReference type="Gene3D" id="3.50.30.40">
    <property type="entry name" value="Ribonuclease E inhibitor RraA/RraA-like"/>
    <property type="match status" value="1"/>
</dbReference>
<gene>
    <name evidence="3" type="ORF">A3F84_07510</name>
</gene>
<dbReference type="InterPro" id="IPR005493">
    <property type="entry name" value="RraA/RraA-like"/>
</dbReference>